<dbReference type="AlphaFoldDB" id="A0A2N4UG12"/>
<organism evidence="1 2">
    <name type="scientific">Pollutimonas nitritireducens</name>
    <dbReference type="NCBI Taxonomy" id="2045209"/>
    <lineage>
        <taxon>Bacteria</taxon>
        <taxon>Pseudomonadati</taxon>
        <taxon>Pseudomonadota</taxon>
        <taxon>Betaproteobacteria</taxon>
        <taxon>Burkholderiales</taxon>
        <taxon>Alcaligenaceae</taxon>
        <taxon>Pollutimonas</taxon>
    </lineage>
</organism>
<gene>
    <name evidence="1" type="ORF">CR155_11000</name>
</gene>
<protein>
    <submittedName>
        <fullName evidence="1">Uncharacterized protein</fullName>
    </submittedName>
</protein>
<accession>A0A2N4UG12</accession>
<proteinExistence type="predicted"/>
<dbReference type="Proteomes" id="UP000234328">
    <property type="component" value="Unassembled WGS sequence"/>
</dbReference>
<reference evidence="1 2" key="1">
    <citation type="submission" date="2017-10" db="EMBL/GenBank/DDBJ databases">
        <title>Two draft genome sequences of Pusillimonas sp. strains isolated from a nitrate- and radionuclide-contaminated groundwater in Russia.</title>
        <authorList>
            <person name="Grouzdev D.S."/>
            <person name="Tourova T.P."/>
            <person name="Goeva M.A."/>
            <person name="Babich T.L."/>
            <person name="Sokolova D.S."/>
            <person name="Abdullin R."/>
            <person name="Poltaraus A.B."/>
            <person name="Toshchakov S.V."/>
            <person name="Nazina T.N."/>
        </authorList>
    </citation>
    <scope>NUCLEOTIDE SEQUENCE [LARGE SCALE GENOMIC DNA]</scope>
    <source>
        <strain evidence="1 2">JR1/69-2-13</strain>
    </source>
</reference>
<name>A0A2N4UG12_9BURK</name>
<evidence type="ECO:0000313" key="2">
    <source>
        <dbReference type="Proteomes" id="UP000234328"/>
    </source>
</evidence>
<evidence type="ECO:0000313" key="1">
    <source>
        <dbReference type="EMBL" id="PLC53950.1"/>
    </source>
</evidence>
<comment type="caution">
    <text evidence="1">The sequence shown here is derived from an EMBL/GenBank/DDBJ whole genome shotgun (WGS) entry which is preliminary data.</text>
</comment>
<dbReference type="EMBL" id="PDNV01000006">
    <property type="protein sequence ID" value="PLC53950.1"/>
    <property type="molecule type" value="Genomic_DNA"/>
</dbReference>
<keyword evidence="2" id="KW-1185">Reference proteome</keyword>
<sequence length="106" mass="11854">MRLKLDAKFSHEQIARLDNSPCRLRSHIPISRILPSHRCNNNSNAASVGVVLQTYVAGAHPPPHIGIFNAVLVLLRMTALRTTRLTLWPLVKNIGAASLQMHYLLR</sequence>